<dbReference type="EMBL" id="LPUY01000075">
    <property type="protein sequence ID" value="KUP92430.1"/>
    <property type="molecule type" value="Genomic_DNA"/>
</dbReference>
<evidence type="ECO:0000256" key="1">
    <source>
        <dbReference type="ARBA" id="ARBA00004651"/>
    </source>
</evidence>
<keyword evidence="5 7" id="KW-0472">Membrane</keyword>
<keyword evidence="2" id="KW-1003">Cell membrane</keyword>
<proteinExistence type="predicted"/>
<evidence type="ECO:0000256" key="5">
    <source>
        <dbReference type="ARBA" id="ARBA00023136"/>
    </source>
</evidence>
<evidence type="ECO:0000256" key="4">
    <source>
        <dbReference type="ARBA" id="ARBA00022989"/>
    </source>
</evidence>
<dbReference type="Pfam" id="PF02706">
    <property type="entry name" value="Wzz"/>
    <property type="match status" value="1"/>
</dbReference>
<accession>A0A132BXG2</accession>
<dbReference type="PANTHER" id="PTHR32309">
    <property type="entry name" value="TYROSINE-PROTEIN KINASE"/>
    <property type="match status" value="1"/>
</dbReference>
<protein>
    <submittedName>
        <fullName evidence="9">Chain length determinant protein</fullName>
    </submittedName>
</protein>
<evidence type="ECO:0000256" key="6">
    <source>
        <dbReference type="SAM" id="Coils"/>
    </source>
</evidence>
<dbReference type="RefSeq" id="WP_068244673.1">
    <property type="nucleotide sequence ID" value="NZ_LPUY01000075.1"/>
</dbReference>
<keyword evidence="10" id="KW-1185">Reference proteome</keyword>
<comment type="subcellular location">
    <subcellularLocation>
        <location evidence="1">Cell membrane</location>
        <topology evidence="1">Multi-pass membrane protein</topology>
    </subcellularLocation>
</comment>
<evidence type="ECO:0000313" key="9">
    <source>
        <dbReference type="EMBL" id="KUP92430.1"/>
    </source>
</evidence>
<keyword evidence="6" id="KW-0175">Coiled coil</keyword>
<evidence type="ECO:0000256" key="3">
    <source>
        <dbReference type="ARBA" id="ARBA00022692"/>
    </source>
</evidence>
<comment type="caution">
    <text evidence="9">The sequence shown here is derived from an EMBL/GenBank/DDBJ whole genome shotgun (WGS) entry which is preliminary data.</text>
</comment>
<dbReference type="InterPro" id="IPR050445">
    <property type="entry name" value="Bact_polysacc_biosynth/exp"/>
</dbReference>
<name>A0A132BXG2_9RHOB</name>
<evidence type="ECO:0000256" key="7">
    <source>
        <dbReference type="SAM" id="Phobius"/>
    </source>
</evidence>
<keyword evidence="4 7" id="KW-1133">Transmembrane helix</keyword>
<dbReference type="PANTHER" id="PTHR32309:SF31">
    <property type="entry name" value="CAPSULAR EXOPOLYSACCHARIDE FAMILY"/>
    <property type="match status" value="1"/>
</dbReference>
<sequence length="424" mass="46850">MGSIYSLADFLDMIRRRFWVIVAISVLGGLASLWYAINQTQTYSSSEVIQISRPKIAGELAKSTVDGSSARRMQLIQQRLMARGTILEVVEQLGLFADRPDLLGSQIVPIMRNSITIDGTAAAREGYTDDGSMSVLTITARMPSPEEAQAVAREFSRRTIELSVATRIDQARETLMFFTEKEAALAKEIAALEEEIANFRHDNAVTLPGAIQMRGSEITAINESLLGLAREEIELRSLAEEAAATQREAYARRVREEYDAQREALAAQRQLLEDRRDALEASLELTPDVDRQLSSYERKMDQMQTELQMIIARRADAEVGFRLETARQGERLTVIEPAPLPDYAVGSGRKSTAIKGGMISVALAIIAAFLLDLKTPALRSSAQMNRETGLIPVVTIPVLDTRRPGLLRRMLRRDKAAGTGSARA</sequence>
<dbReference type="GO" id="GO:0005886">
    <property type="term" value="C:plasma membrane"/>
    <property type="evidence" value="ECO:0007669"/>
    <property type="project" value="UniProtKB-SubCell"/>
</dbReference>
<feature type="coiled-coil region" evidence="6">
    <location>
        <begin position="228"/>
        <end position="313"/>
    </location>
</feature>
<dbReference type="AlphaFoldDB" id="A0A132BXG2"/>
<dbReference type="OrthoDB" id="7642308at2"/>
<organism evidence="9 10">
    <name type="scientific">Tritonibacter horizontis</name>
    <dbReference type="NCBI Taxonomy" id="1768241"/>
    <lineage>
        <taxon>Bacteria</taxon>
        <taxon>Pseudomonadati</taxon>
        <taxon>Pseudomonadota</taxon>
        <taxon>Alphaproteobacteria</taxon>
        <taxon>Rhodobacterales</taxon>
        <taxon>Paracoccaceae</taxon>
        <taxon>Tritonibacter</taxon>
    </lineage>
</organism>
<keyword evidence="3 7" id="KW-0812">Transmembrane</keyword>
<evidence type="ECO:0000256" key="2">
    <source>
        <dbReference type="ARBA" id="ARBA00022475"/>
    </source>
</evidence>
<dbReference type="PATRIC" id="fig|1768241.3.peg.2860"/>
<evidence type="ECO:0000313" key="10">
    <source>
        <dbReference type="Proteomes" id="UP000068382"/>
    </source>
</evidence>
<gene>
    <name evidence="9" type="ORF">TRIHO_27340</name>
</gene>
<dbReference type="InterPro" id="IPR003856">
    <property type="entry name" value="LPS_length_determ_N"/>
</dbReference>
<evidence type="ECO:0000259" key="8">
    <source>
        <dbReference type="Pfam" id="PF02706"/>
    </source>
</evidence>
<dbReference type="Proteomes" id="UP000068382">
    <property type="component" value="Unassembled WGS sequence"/>
</dbReference>
<feature type="coiled-coil region" evidence="6">
    <location>
        <begin position="175"/>
        <end position="202"/>
    </location>
</feature>
<feature type="domain" description="Polysaccharide chain length determinant N-terminal" evidence="8">
    <location>
        <begin position="7"/>
        <end position="59"/>
    </location>
</feature>
<feature type="transmembrane region" description="Helical" evidence="7">
    <location>
        <begin position="18"/>
        <end position="37"/>
    </location>
</feature>
<reference evidence="9 10" key="1">
    <citation type="submission" date="2015-12" db="EMBL/GenBank/DDBJ databases">
        <title>Genome sequence of the marine Rhodobacteraceae strain O3.65, Candidatus Tritonibacter horizontis.</title>
        <authorList>
            <person name="Poehlein A."/>
            <person name="Giebel H.A."/>
            <person name="Voget S."/>
            <person name="Brinkhoff T."/>
        </authorList>
    </citation>
    <scope>NUCLEOTIDE SEQUENCE [LARGE SCALE GENOMIC DNA]</scope>
    <source>
        <strain evidence="9 10">O3.65</strain>
    </source>
</reference>